<keyword evidence="3" id="KW-1185">Reference proteome</keyword>
<gene>
    <name evidence="2" type="ORF">AKAW2_21539A</name>
</gene>
<evidence type="ECO:0000256" key="1">
    <source>
        <dbReference type="SAM" id="MobiDB-lite"/>
    </source>
</evidence>
<dbReference type="OrthoDB" id="10532793at2759"/>
<dbReference type="KEGG" id="aluc:AKAW2_21539A"/>
<feature type="region of interest" description="Disordered" evidence="1">
    <location>
        <begin position="77"/>
        <end position="139"/>
    </location>
</feature>
<reference evidence="2" key="1">
    <citation type="submission" date="2021-01" db="EMBL/GenBank/DDBJ databases">
        <authorList>
            <consortium name="Aspergillus luchuensis mut. kawachii IFO 4304 genome sequencing consortium"/>
            <person name="Kazuki M."/>
            <person name="Futagami T."/>
        </authorList>
    </citation>
    <scope>NUCLEOTIDE SEQUENCE</scope>
    <source>
        <strain evidence="2">IFO 4308</strain>
    </source>
</reference>
<accession>A0A7R7W5A5</accession>
<reference evidence="2" key="2">
    <citation type="submission" date="2021-02" db="EMBL/GenBank/DDBJ databases">
        <title>Aspergillus luchuensis mut. kawachii IFO 4304 genome sequence.</title>
        <authorList>
            <person name="Mori K."/>
            <person name="Kadooka C."/>
            <person name="Goto M."/>
            <person name="Futagami T."/>
        </authorList>
    </citation>
    <scope>NUCLEOTIDE SEQUENCE</scope>
    <source>
        <strain evidence="2">IFO 4308</strain>
    </source>
</reference>
<evidence type="ECO:0000313" key="3">
    <source>
        <dbReference type="Proteomes" id="UP000661280"/>
    </source>
</evidence>
<proteinExistence type="predicted"/>
<dbReference type="GeneID" id="64957924"/>
<dbReference type="Proteomes" id="UP000661280">
    <property type="component" value="Chromosome 2"/>
</dbReference>
<dbReference type="RefSeq" id="XP_041540365.1">
    <property type="nucleotide sequence ID" value="XM_041686374.1"/>
</dbReference>
<name>A0A7R7W5A5_ASPKA</name>
<protein>
    <submittedName>
        <fullName evidence="2">Uncharacterized protein</fullName>
    </submittedName>
</protein>
<feature type="compositionally biased region" description="Polar residues" evidence="1">
    <location>
        <begin position="121"/>
        <end position="132"/>
    </location>
</feature>
<dbReference type="EMBL" id="AP024426">
    <property type="protein sequence ID" value="BCR96599.1"/>
    <property type="molecule type" value="Genomic_DNA"/>
</dbReference>
<evidence type="ECO:0000313" key="2">
    <source>
        <dbReference type="EMBL" id="BCR96599.1"/>
    </source>
</evidence>
<organism evidence="2 3">
    <name type="scientific">Aspergillus kawachii</name>
    <name type="common">White koji mold</name>
    <name type="synonym">Aspergillus awamori var. kawachi</name>
    <dbReference type="NCBI Taxonomy" id="1069201"/>
    <lineage>
        <taxon>Eukaryota</taxon>
        <taxon>Fungi</taxon>
        <taxon>Dikarya</taxon>
        <taxon>Ascomycota</taxon>
        <taxon>Pezizomycotina</taxon>
        <taxon>Eurotiomycetes</taxon>
        <taxon>Eurotiomycetidae</taxon>
        <taxon>Eurotiales</taxon>
        <taxon>Aspergillaceae</taxon>
        <taxon>Aspergillus</taxon>
        <taxon>Aspergillus subgen. Circumdati</taxon>
    </lineage>
</organism>
<sequence>MVKLWESIAEFRHNNDLLGYVKDKECTRLCLETALGKPIGDCHLIVDPMMERYSLYKREPSYLPTYLVLLRIRPTERRPKQQAAITPAKNKEHSEPPTSQSPPASALRNRINHKVKARSLEGTTTVSNPTNQDTRKQRS</sequence>
<dbReference type="AlphaFoldDB" id="A0A7R7W5A5"/>